<keyword evidence="10" id="KW-1185">Reference proteome</keyword>
<keyword evidence="4 6" id="KW-1133">Transmembrane helix</keyword>
<evidence type="ECO:0000256" key="2">
    <source>
        <dbReference type="ARBA" id="ARBA00006803"/>
    </source>
</evidence>
<feature type="transmembrane region" description="Helical" evidence="6">
    <location>
        <begin position="138"/>
        <end position="159"/>
    </location>
</feature>
<feature type="transmembrane region" description="Helical" evidence="6">
    <location>
        <begin position="62"/>
        <end position="83"/>
    </location>
</feature>
<evidence type="ECO:0000313" key="8">
    <source>
        <dbReference type="EMBL" id="UMM28937.1"/>
    </source>
</evidence>
<reference evidence="8 10" key="1">
    <citation type="submission" date="2022-04" db="EMBL/GenBank/DDBJ databases">
        <title>Chromosome-level reference genomes for two strains of Caenorhabditis briggsae: an improved platform for comparative genomics.</title>
        <authorList>
            <person name="Stevens L."/>
            <person name="Andersen E."/>
        </authorList>
    </citation>
    <scope>NUCLEOTIDE SEQUENCE [LARGE SCALE GENOMIC DNA]</scope>
    <source>
        <strain evidence="8">VX34</strain>
        <tissue evidence="8">Whole-organism</tissue>
    </source>
</reference>
<evidence type="ECO:0000256" key="1">
    <source>
        <dbReference type="ARBA" id="ARBA00004141"/>
    </source>
</evidence>
<evidence type="ECO:0000256" key="6">
    <source>
        <dbReference type="SAM" id="Phobius"/>
    </source>
</evidence>
<reference evidence="7 9" key="2">
    <citation type="submission" date="2022-05" db="EMBL/GenBank/DDBJ databases">
        <title>Chromosome-level reference genomes for two strains of Caenorhabditis briggsae: an improved platform for comparative genomics.</title>
        <authorList>
            <person name="Stevens L."/>
            <person name="Andersen E.C."/>
        </authorList>
    </citation>
    <scope>NUCLEOTIDE SEQUENCE [LARGE SCALE GENOMIC DNA]</scope>
    <source>
        <strain evidence="7">QX1410_ONT</strain>
        <tissue evidence="7">Whole-organism</tissue>
    </source>
</reference>
<dbReference type="EMBL" id="CP092623">
    <property type="protein sequence ID" value="UMM28937.1"/>
    <property type="molecule type" value="Genomic_DNA"/>
</dbReference>
<feature type="transmembrane region" description="Helical" evidence="6">
    <location>
        <begin position="20"/>
        <end position="41"/>
    </location>
</feature>
<dbReference type="InterPro" id="IPR004151">
    <property type="entry name" value="7TM_GPCR_serpentine_rcpt_Sre"/>
</dbReference>
<evidence type="ECO:0000256" key="3">
    <source>
        <dbReference type="ARBA" id="ARBA00022692"/>
    </source>
</evidence>
<accession>A0AAE9D528</accession>
<feature type="transmembrane region" description="Helical" evidence="6">
    <location>
        <begin position="220"/>
        <end position="247"/>
    </location>
</feature>
<organism evidence="7 9">
    <name type="scientific">Caenorhabditis briggsae</name>
    <dbReference type="NCBI Taxonomy" id="6238"/>
    <lineage>
        <taxon>Eukaryota</taxon>
        <taxon>Metazoa</taxon>
        <taxon>Ecdysozoa</taxon>
        <taxon>Nematoda</taxon>
        <taxon>Chromadorea</taxon>
        <taxon>Rhabditida</taxon>
        <taxon>Rhabditina</taxon>
        <taxon>Rhabditomorpha</taxon>
        <taxon>Rhabditoidea</taxon>
        <taxon>Rhabditidae</taxon>
        <taxon>Peloderinae</taxon>
        <taxon>Caenorhabditis</taxon>
    </lineage>
</organism>
<name>A0AAE9D528_CAEBR</name>
<evidence type="ECO:0000313" key="7">
    <source>
        <dbReference type="EMBL" id="ULT95729.1"/>
    </source>
</evidence>
<evidence type="ECO:0000256" key="4">
    <source>
        <dbReference type="ARBA" id="ARBA00022989"/>
    </source>
</evidence>
<sequence length="344" mass="40681">MLDLLRFNRQSAVEDGSMELYSLIFKIGITVNFIGVLYYLMNVSIDYRTRGSMNNIRRIHQFVYFTCPFHHIAFIVEKIMIIWDFEGGYDAHTTTFQTIQFIRLVTTFAGFLCLPAYAIERSFATYFHQDYEKVSRSYIGYTMSFLIYLISVISVLVCVQFNAKFYPFLVLLVSNIVSYIVNIINYKLNRYYYNCSLRKFYTYSLTERYQISENIQFAKFFHIFALTVALFATFCSFLLLLASLPFASTEKNIFIVSFDTIYTVFILYCPYVHYKYNSTWQHEFKRWMNMHTSEVKCSSVTVGKPSLQLKSTFGERMNVNKSSQMDVYFTQLTHSWNNTRPNEQ</sequence>
<dbReference type="PANTHER" id="PTHR47518:SF5">
    <property type="entry name" value="SERPENTINE RECEPTOR, CLASS E (EPSILON)"/>
    <property type="match status" value="1"/>
</dbReference>
<comment type="similarity">
    <text evidence="2">Belongs to the nematode receptor-like protein sre family.</text>
</comment>
<feature type="transmembrane region" description="Helical" evidence="6">
    <location>
        <begin position="165"/>
        <end position="184"/>
    </location>
</feature>
<dbReference type="PANTHER" id="PTHR47518">
    <property type="entry name" value="SERPENTINE RECEPTOR CLASS EPSILON-13-RELATED"/>
    <property type="match status" value="1"/>
</dbReference>
<keyword evidence="5 6" id="KW-0472">Membrane</keyword>
<dbReference type="EMBL" id="CP090894">
    <property type="protein sequence ID" value="ULT95729.1"/>
    <property type="molecule type" value="Genomic_DNA"/>
</dbReference>
<feature type="transmembrane region" description="Helical" evidence="6">
    <location>
        <begin position="95"/>
        <end position="117"/>
    </location>
</feature>
<evidence type="ECO:0000256" key="5">
    <source>
        <dbReference type="ARBA" id="ARBA00023136"/>
    </source>
</evidence>
<proteinExistence type="inferred from homology"/>
<dbReference type="GO" id="GO:0016020">
    <property type="term" value="C:membrane"/>
    <property type="evidence" value="ECO:0007669"/>
    <property type="project" value="UniProtKB-SubCell"/>
</dbReference>
<dbReference type="InterPro" id="IPR052854">
    <property type="entry name" value="Serpentine_rcpt_epsilon"/>
</dbReference>
<comment type="subcellular location">
    <subcellularLocation>
        <location evidence="1">Membrane</location>
        <topology evidence="1">Multi-pass membrane protein</topology>
    </subcellularLocation>
</comment>
<keyword evidence="3 6" id="KW-0812">Transmembrane</keyword>
<dbReference type="Proteomes" id="UP000827892">
    <property type="component" value="Chromosome IV"/>
</dbReference>
<dbReference type="Proteomes" id="UP000829354">
    <property type="component" value="Chromosome IV"/>
</dbReference>
<dbReference type="AlphaFoldDB" id="A0AAE9D528"/>
<dbReference type="Pfam" id="PF03125">
    <property type="entry name" value="Sre"/>
    <property type="match status" value="1"/>
</dbReference>
<gene>
    <name evidence="7" type="ORF">L3Y34_004426</name>
    <name evidence="8" type="ORF">L5515_011541</name>
</gene>
<evidence type="ECO:0000313" key="9">
    <source>
        <dbReference type="Proteomes" id="UP000827892"/>
    </source>
</evidence>
<feature type="transmembrane region" description="Helical" evidence="6">
    <location>
        <begin position="253"/>
        <end position="274"/>
    </location>
</feature>
<dbReference type="GO" id="GO:0007606">
    <property type="term" value="P:sensory perception of chemical stimulus"/>
    <property type="evidence" value="ECO:0007669"/>
    <property type="project" value="InterPro"/>
</dbReference>
<protein>
    <submittedName>
        <fullName evidence="7">Uncharacterized protein</fullName>
    </submittedName>
</protein>
<evidence type="ECO:0000313" key="10">
    <source>
        <dbReference type="Proteomes" id="UP000829354"/>
    </source>
</evidence>